<name>A0A0B0NXW0_GOSAR</name>
<gene>
    <name evidence="1" type="ORF">F383_23004</name>
</gene>
<sequence>MFICHCIAMNVEIRMS</sequence>
<reference evidence="2" key="1">
    <citation type="submission" date="2014-09" db="EMBL/GenBank/DDBJ databases">
        <authorList>
            <person name="Mudge J."/>
            <person name="Ramaraj T."/>
            <person name="Lindquist I.E."/>
            <person name="Bharti A.K."/>
            <person name="Sundararajan A."/>
            <person name="Cameron C.T."/>
            <person name="Woodward J.E."/>
            <person name="May G.D."/>
            <person name="Brubaker C."/>
            <person name="Broadhvest J."/>
            <person name="Wilkins T.A."/>
        </authorList>
    </citation>
    <scope>NUCLEOTIDE SEQUENCE</scope>
    <source>
        <strain evidence="2">cv. AKA8401</strain>
    </source>
</reference>
<evidence type="ECO:0000313" key="1">
    <source>
        <dbReference type="EMBL" id="KHG17665.1"/>
    </source>
</evidence>
<keyword evidence="2" id="KW-1185">Reference proteome</keyword>
<dbReference type="EMBL" id="KN408757">
    <property type="protein sequence ID" value="KHG17665.1"/>
    <property type="molecule type" value="Genomic_DNA"/>
</dbReference>
<protein>
    <submittedName>
        <fullName evidence="1">Uncharacterized protein</fullName>
    </submittedName>
</protein>
<organism evidence="1 2">
    <name type="scientific">Gossypium arboreum</name>
    <name type="common">Tree cotton</name>
    <name type="synonym">Gossypium nanking</name>
    <dbReference type="NCBI Taxonomy" id="29729"/>
    <lineage>
        <taxon>Eukaryota</taxon>
        <taxon>Viridiplantae</taxon>
        <taxon>Streptophyta</taxon>
        <taxon>Embryophyta</taxon>
        <taxon>Tracheophyta</taxon>
        <taxon>Spermatophyta</taxon>
        <taxon>Magnoliopsida</taxon>
        <taxon>eudicotyledons</taxon>
        <taxon>Gunneridae</taxon>
        <taxon>Pentapetalae</taxon>
        <taxon>rosids</taxon>
        <taxon>malvids</taxon>
        <taxon>Malvales</taxon>
        <taxon>Malvaceae</taxon>
        <taxon>Malvoideae</taxon>
        <taxon>Gossypium</taxon>
    </lineage>
</organism>
<dbReference type="AlphaFoldDB" id="A0A0B0NXW0"/>
<accession>A0A0B0NXW0</accession>
<dbReference type="Proteomes" id="UP000032142">
    <property type="component" value="Unassembled WGS sequence"/>
</dbReference>
<evidence type="ECO:0000313" key="2">
    <source>
        <dbReference type="Proteomes" id="UP000032142"/>
    </source>
</evidence>
<proteinExistence type="predicted"/>